<dbReference type="PROSITE" id="PS50977">
    <property type="entry name" value="HTH_TETR_2"/>
    <property type="match status" value="1"/>
</dbReference>
<dbReference type="NCBIfam" id="TIGR03968">
    <property type="entry name" value="mycofact_TetR"/>
    <property type="match status" value="1"/>
</dbReference>
<dbReference type="Pfam" id="PF17754">
    <property type="entry name" value="TetR_C_14"/>
    <property type="match status" value="1"/>
</dbReference>
<feature type="DNA-binding region" description="H-T-H motif" evidence="4">
    <location>
        <begin position="51"/>
        <end position="70"/>
    </location>
</feature>
<dbReference type="Pfam" id="PF00440">
    <property type="entry name" value="TetR_N"/>
    <property type="match status" value="1"/>
</dbReference>
<feature type="region of interest" description="Disordered" evidence="5">
    <location>
        <begin position="1"/>
        <end position="29"/>
    </location>
</feature>
<dbReference type="EMBL" id="BAABBB010000009">
    <property type="protein sequence ID" value="GAA3528391.1"/>
    <property type="molecule type" value="Genomic_DNA"/>
</dbReference>
<dbReference type="Gene3D" id="1.10.357.10">
    <property type="entry name" value="Tetracycline Repressor, domain 2"/>
    <property type="match status" value="1"/>
</dbReference>
<keyword evidence="3" id="KW-0804">Transcription</keyword>
<protein>
    <submittedName>
        <fullName evidence="7">Mycofactocin system transcriptional regulator</fullName>
    </submittedName>
</protein>
<dbReference type="InterPro" id="IPR001647">
    <property type="entry name" value="HTH_TetR"/>
</dbReference>
<keyword evidence="8" id="KW-1185">Reference proteome</keyword>
<dbReference type="InterPro" id="IPR009057">
    <property type="entry name" value="Homeodomain-like_sf"/>
</dbReference>
<evidence type="ECO:0000313" key="7">
    <source>
        <dbReference type="EMBL" id="GAA3528391.1"/>
    </source>
</evidence>
<evidence type="ECO:0000256" key="1">
    <source>
        <dbReference type="ARBA" id="ARBA00023015"/>
    </source>
</evidence>
<evidence type="ECO:0000256" key="2">
    <source>
        <dbReference type="ARBA" id="ARBA00023125"/>
    </source>
</evidence>
<evidence type="ECO:0000313" key="8">
    <source>
        <dbReference type="Proteomes" id="UP001500301"/>
    </source>
</evidence>
<reference evidence="8" key="1">
    <citation type="journal article" date="2019" name="Int. J. Syst. Evol. Microbiol.">
        <title>The Global Catalogue of Microorganisms (GCM) 10K type strain sequencing project: providing services to taxonomists for standard genome sequencing and annotation.</title>
        <authorList>
            <consortium name="The Broad Institute Genomics Platform"/>
            <consortium name="The Broad Institute Genome Sequencing Center for Infectious Disease"/>
            <person name="Wu L."/>
            <person name="Ma J."/>
        </authorList>
    </citation>
    <scope>NUCLEOTIDE SEQUENCE [LARGE SCALE GENOMIC DNA]</scope>
    <source>
        <strain evidence="8">JCM 17460</strain>
    </source>
</reference>
<dbReference type="SUPFAM" id="SSF46689">
    <property type="entry name" value="Homeodomain-like"/>
    <property type="match status" value="1"/>
</dbReference>
<evidence type="ECO:0000256" key="3">
    <source>
        <dbReference type="ARBA" id="ARBA00023163"/>
    </source>
</evidence>
<dbReference type="InterPro" id="IPR050109">
    <property type="entry name" value="HTH-type_TetR-like_transc_reg"/>
</dbReference>
<evidence type="ECO:0000256" key="4">
    <source>
        <dbReference type="PROSITE-ProRule" id="PRU00335"/>
    </source>
</evidence>
<dbReference type="InterPro" id="IPR041347">
    <property type="entry name" value="MftR_C"/>
</dbReference>
<dbReference type="PRINTS" id="PR00455">
    <property type="entry name" value="HTHTETR"/>
</dbReference>
<evidence type="ECO:0000256" key="5">
    <source>
        <dbReference type="SAM" id="MobiDB-lite"/>
    </source>
</evidence>
<comment type="caution">
    <text evidence="7">The sequence shown here is derived from an EMBL/GenBank/DDBJ whole genome shotgun (WGS) entry which is preliminary data.</text>
</comment>
<dbReference type="PANTHER" id="PTHR30055:SF238">
    <property type="entry name" value="MYCOFACTOCIN BIOSYNTHESIS TRANSCRIPTIONAL REGULATOR MFTR-RELATED"/>
    <property type="match status" value="1"/>
</dbReference>
<evidence type="ECO:0000259" key="6">
    <source>
        <dbReference type="PROSITE" id="PS50977"/>
    </source>
</evidence>
<dbReference type="Proteomes" id="UP001500301">
    <property type="component" value="Unassembled WGS sequence"/>
</dbReference>
<name>A0ABP6V7R4_9ACTN</name>
<dbReference type="InterPro" id="IPR023851">
    <property type="entry name" value="Tscrpt_reg_TetR-type"/>
</dbReference>
<feature type="domain" description="HTH tetR-type" evidence="6">
    <location>
        <begin position="28"/>
        <end position="88"/>
    </location>
</feature>
<dbReference type="PANTHER" id="PTHR30055">
    <property type="entry name" value="HTH-TYPE TRANSCRIPTIONAL REGULATOR RUTR"/>
    <property type="match status" value="1"/>
</dbReference>
<dbReference type="Gene3D" id="1.10.10.60">
    <property type="entry name" value="Homeodomain-like"/>
    <property type="match status" value="1"/>
</dbReference>
<keyword evidence="1" id="KW-0805">Transcription regulation</keyword>
<proteinExistence type="predicted"/>
<accession>A0ABP6V7R4</accession>
<keyword evidence="2 4" id="KW-0238">DNA-binding</keyword>
<organism evidence="7 8">
    <name type="scientific">Nocardioides daeguensis</name>
    <dbReference type="NCBI Taxonomy" id="908359"/>
    <lineage>
        <taxon>Bacteria</taxon>
        <taxon>Bacillati</taxon>
        <taxon>Actinomycetota</taxon>
        <taxon>Actinomycetes</taxon>
        <taxon>Propionibacteriales</taxon>
        <taxon>Nocardioidaceae</taxon>
        <taxon>Nocardioides</taxon>
    </lineage>
</organism>
<gene>
    <name evidence="7" type="primary">mftR</name>
    <name evidence="7" type="ORF">GCM10022263_16240</name>
</gene>
<sequence>MLTSEAMPDAVTDAPTPRRSSARGRPVATSHAAIEQAAFRLFAEHGFAGTTMDAIAREAGVGKRTVFRYYPSKNDIPWGQFDRTLSHFRELLAEQPDDLPVHRAIHRAVVEFNRFPPDAQPPHRERMRLILSTPELQAHSVLRYAEWRRVIAEDVARRTDARPDDLVPQVAGHVSLAISLSAYDAWLAQPDADSARLLEVIDLAMTGLRQYLDLTRR</sequence>